<dbReference type="Proteomes" id="UP000821845">
    <property type="component" value="Chromosome 5"/>
</dbReference>
<reference evidence="1" key="1">
    <citation type="submission" date="2020-05" db="EMBL/GenBank/DDBJ databases">
        <title>Large-scale comparative analyses of tick genomes elucidate their genetic diversity and vector capacities.</title>
        <authorList>
            <person name="Jia N."/>
            <person name="Wang J."/>
            <person name="Shi W."/>
            <person name="Du L."/>
            <person name="Sun Y."/>
            <person name="Zhan W."/>
            <person name="Jiang J."/>
            <person name="Wang Q."/>
            <person name="Zhang B."/>
            <person name="Ji P."/>
            <person name="Sakyi L.B."/>
            <person name="Cui X."/>
            <person name="Yuan T."/>
            <person name="Jiang B."/>
            <person name="Yang W."/>
            <person name="Lam T.T.-Y."/>
            <person name="Chang Q."/>
            <person name="Ding S."/>
            <person name="Wang X."/>
            <person name="Zhu J."/>
            <person name="Ruan X."/>
            <person name="Zhao L."/>
            <person name="Wei J."/>
            <person name="Que T."/>
            <person name="Du C."/>
            <person name="Cheng J."/>
            <person name="Dai P."/>
            <person name="Han X."/>
            <person name="Huang E."/>
            <person name="Gao Y."/>
            <person name="Liu J."/>
            <person name="Shao H."/>
            <person name="Ye R."/>
            <person name="Li L."/>
            <person name="Wei W."/>
            <person name="Wang X."/>
            <person name="Wang C."/>
            <person name="Yang T."/>
            <person name="Huo Q."/>
            <person name="Li W."/>
            <person name="Guo W."/>
            <person name="Chen H."/>
            <person name="Zhou L."/>
            <person name="Ni X."/>
            <person name="Tian J."/>
            <person name="Zhou Y."/>
            <person name="Sheng Y."/>
            <person name="Liu T."/>
            <person name="Pan Y."/>
            <person name="Xia L."/>
            <person name="Li J."/>
            <person name="Zhao F."/>
            <person name="Cao W."/>
        </authorList>
    </citation>
    <scope>NUCLEOTIDE SEQUENCE</scope>
    <source>
        <strain evidence="1">Hyas-2018</strain>
    </source>
</reference>
<sequence length="94" mass="10525">MTGVYSSPGTGGKLARVLPEPPQVDRGSKPPRFSRSAQERLFGSPDDFLVLCDVADQLELVKCQEDLLNTFHEASAEFKFIHEMLERKQIMSSI</sequence>
<accession>A0ACB7S7A7</accession>
<keyword evidence="2" id="KW-1185">Reference proteome</keyword>
<dbReference type="EMBL" id="CM023485">
    <property type="protein sequence ID" value="KAH6930826.1"/>
    <property type="molecule type" value="Genomic_DNA"/>
</dbReference>
<evidence type="ECO:0000313" key="2">
    <source>
        <dbReference type="Proteomes" id="UP000821845"/>
    </source>
</evidence>
<protein>
    <submittedName>
        <fullName evidence="1">Uncharacterized protein</fullName>
    </submittedName>
</protein>
<organism evidence="1 2">
    <name type="scientific">Hyalomma asiaticum</name>
    <name type="common">Tick</name>
    <dbReference type="NCBI Taxonomy" id="266040"/>
    <lineage>
        <taxon>Eukaryota</taxon>
        <taxon>Metazoa</taxon>
        <taxon>Ecdysozoa</taxon>
        <taxon>Arthropoda</taxon>
        <taxon>Chelicerata</taxon>
        <taxon>Arachnida</taxon>
        <taxon>Acari</taxon>
        <taxon>Parasitiformes</taxon>
        <taxon>Ixodida</taxon>
        <taxon>Ixodoidea</taxon>
        <taxon>Ixodidae</taxon>
        <taxon>Hyalomminae</taxon>
        <taxon>Hyalomma</taxon>
    </lineage>
</organism>
<name>A0ACB7S7A7_HYAAI</name>
<proteinExistence type="predicted"/>
<gene>
    <name evidence="1" type="ORF">HPB50_019704</name>
</gene>
<evidence type="ECO:0000313" key="1">
    <source>
        <dbReference type="EMBL" id="KAH6930826.1"/>
    </source>
</evidence>
<comment type="caution">
    <text evidence="1">The sequence shown here is derived from an EMBL/GenBank/DDBJ whole genome shotgun (WGS) entry which is preliminary data.</text>
</comment>